<dbReference type="AlphaFoldDB" id="A0A844T5C8"/>
<organism evidence="2 3">
    <name type="scientific">Bradyrhizobium cajani</name>
    <dbReference type="NCBI Taxonomy" id="1928661"/>
    <lineage>
        <taxon>Bacteria</taxon>
        <taxon>Pseudomonadati</taxon>
        <taxon>Pseudomonadota</taxon>
        <taxon>Alphaproteobacteria</taxon>
        <taxon>Hyphomicrobiales</taxon>
        <taxon>Nitrobacteraceae</taxon>
        <taxon>Bradyrhizobium</taxon>
    </lineage>
</organism>
<protein>
    <submittedName>
        <fullName evidence="2">Uncharacterized protein</fullName>
    </submittedName>
</protein>
<keyword evidence="3" id="KW-1185">Reference proteome</keyword>
<evidence type="ECO:0000313" key="3">
    <source>
        <dbReference type="Proteomes" id="UP000449969"/>
    </source>
</evidence>
<proteinExistence type="predicted"/>
<name>A0A844T5C8_9BRAD</name>
<comment type="caution">
    <text evidence="2">The sequence shown here is derived from an EMBL/GenBank/DDBJ whole genome shotgun (WGS) entry which is preliminary data.</text>
</comment>
<keyword evidence="1" id="KW-1133">Transmembrane helix</keyword>
<feature type="transmembrane region" description="Helical" evidence="1">
    <location>
        <begin position="78"/>
        <end position="99"/>
    </location>
</feature>
<evidence type="ECO:0000256" key="1">
    <source>
        <dbReference type="SAM" id="Phobius"/>
    </source>
</evidence>
<keyword evidence="1" id="KW-0812">Transmembrane</keyword>
<evidence type="ECO:0000313" key="2">
    <source>
        <dbReference type="EMBL" id="MVT73436.1"/>
    </source>
</evidence>
<dbReference type="RefSeq" id="WP_157329421.1">
    <property type="nucleotide sequence ID" value="NZ_JANADL010000005.1"/>
</dbReference>
<keyword evidence="1" id="KW-0472">Membrane</keyword>
<reference evidence="2 3" key="1">
    <citation type="submission" date="2019-12" db="EMBL/GenBank/DDBJ databases">
        <title>Draft genome sequences Bradyrhizobium cajani AMBPC1010, Bradyrhizobium pachyrhizi AMBPC1040 and Bradyrhizobium yuanmingense ALSPC3051, three plant growth promoting strains isolated from nodules of Cajanus cajan L. in Dominican Republic.</title>
        <authorList>
            <person name="Flores-Felix J.D."/>
            <person name="Araujo J."/>
            <person name="Diaz-Alcantara C."/>
            <person name="Gonzalez-Andres F."/>
            <person name="Velazquez E."/>
        </authorList>
    </citation>
    <scope>NUCLEOTIDE SEQUENCE [LARGE SCALE GENOMIC DNA]</scope>
    <source>
        <strain evidence="2 3">1010</strain>
    </source>
</reference>
<gene>
    <name evidence="2" type="ORF">GPL20_10045</name>
</gene>
<sequence>MIAGITSLRFNGAAFAGCGRVRLEDNWGALDRWPFSNDQFDIFRLALDAVYRAVEQVDGGPERIIKYRSYRLPWMNSLAFSAAPIACFMAVWLKIAAALSCDAKARRARGPHQSTSAAPKGISFPKAVRVATGGSRGRLLSSVVNILKQAPARWMRPGSENRGPTLILLRERSKPAETLPGLA</sequence>
<accession>A0A844T5C8</accession>
<dbReference type="EMBL" id="WQNE01000006">
    <property type="protein sequence ID" value="MVT73436.1"/>
    <property type="molecule type" value="Genomic_DNA"/>
</dbReference>
<dbReference type="Proteomes" id="UP000449969">
    <property type="component" value="Unassembled WGS sequence"/>
</dbReference>